<dbReference type="InterPro" id="IPR001119">
    <property type="entry name" value="SLH_dom"/>
</dbReference>
<sequence length="1220" mass="127870">MKHRLKKAAAIFLALVLALGLCPMHVSAQGCGVTLDGTPYDSLAQALAAVEDGAEATISLSEGEHSFDGYEIADGKKITIVGAGEASTTITTSNVCAFHLAGDGASLTLRDLTVSSTATSARVIRLVDGNNMSFAASRVTLATPAGSSGNVGIYTNGSWKNTAQPTREGLVITLDDVTYRADNALTGLYFQNSTGIDLQMDNCDFLANMYAVYLQQDTVATVQITSSLLEGWAAFYTFSLNSTININNSTLIGVNRQPYVENQKNDFSTIAVDGGGLNGLEAGRAGCGNTLTISDSTIKASTTGGRYQNILGSSYLATKNLVNFNNCQFEVSGVLHADLGGGALPPVYSMDDIENQITVNGLTLDVSSSGNPNLIPVAKVRSTGYSTLSAAFATAQDKDTVTLLENVSTASVSVVGKELLLDLNGHTITGSENSLFRIGNGTAGSGKLTVTNSTTLPGGVTTSHNRIFQLYGGELVLQKGTFTQRGHDTTIIDLFGDSDTNAQRFSVLTIDKGVVVQAADGATGVYAVNIFNESGGNSVQPASGVVIDIAGEITDVALAMYLHGNITSVTGYVPQITVRDTARLEADFGIYAAGYGEWSLTGGSVSGSTGVEIRGGKLSVSGSAVITGTAVPTSVLPNGSGTTTDGAGIGIAQHTTKLPLEVDISGGTISGYTALYQSNPQANDDESVNKVKISVTDGRFSCVNGGSNVVYSENKTGFLKGGHFTSDPTAYVAPGYVVIAGSETGYAYTVQEKADDEVIVKPAAKDPVVESTIEDPDEKAVAEAVASTVDAPSIVDAAGKTNITDADKDAAVSKAQQELGTSEDMIIYTQAYLEIRPSAYSETKKKLVMDISPKMQLVVSTAATAGEITDSNAVSYGKPRDLTITSPTVITLQLPAGFASEGETVYIQHEASDGNIYFYTAVMESDNIISFTSFHGFSPFAFSLVNEAVAEIGSIGYPTLQAAVDAVRDGETIKLLADNSESATVSRTVSFTLNSAGFSFSGEIVSGSLTTASSTNGDGGKYSFTRRESSGGTIVTPFPFSDVPTDSWYYGAIKYVYERGMMNGTDNTLFSPESPTTRGMIVTILHRLENSPTSLKSSFADVADSQYCYSAVAWACENGIVNGYGDGRFGPDDNITREQLATVLYRYACWKGLDVSADEAGDILSYQDADNISDYALEAVQWAYDTGLLQGRSQNELQPAASATRGEIAVILQRFATLGQ</sequence>
<dbReference type="InterPro" id="IPR011050">
    <property type="entry name" value="Pectin_lyase_fold/virulence"/>
</dbReference>
<feature type="domain" description="SLH" evidence="3">
    <location>
        <begin position="1095"/>
        <end position="1158"/>
    </location>
</feature>
<feature type="domain" description="SLH" evidence="3">
    <location>
        <begin position="1163"/>
        <end position="1220"/>
    </location>
</feature>
<dbReference type="Pfam" id="PF00395">
    <property type="entry name" value="SLH"/>
    <property type="match status" value="3"/>
</dbReference>
<dbReference type="PROSITE" id="PS51272">
    <property type="entry name" value="SLH"/>
    <property type="match status" value="3"/>
</dbReference>
<evidence type="ECO:0000259" key="3">
    <source>
        <dbReference type="PROSITE" id="PS51272"/>
    </source>
</evidence>
<evidence type="ECO:0000256" key="1">
    <source>
        <dbReference type="ARBA" id="ARBA00022737"/>
    </source>
</evidence>
<evidence type="ECO:0000313" key="5">
    <source>
        <dbReference type="Proteomes" id="UP000620366"/>
    </source>
</evidence>
<keyword evidence="1" id="KW-0677">Repeat</keyword>
<protein>
    <submittedName>
        <fullName evidence="4">S-layer homology domain-containing protein</fullName>
    </submittedName>
</protein>
<accession>A0A926DCS7</accession>
<dbReference type="EMBL" id="JACRSP010000001">
    <property type="protein sequence ID" value="MBC8535723.1"/>
    <property type="molecule type" value="Genomic_DNA"/>
</dbReference>
<reference evidence="4" key="1">
    <citation type="submission" date="2020-08" db="EMBL/GenBank/DDBJ databases">
        <title>Genome public.</title>
        <authorList>
            <person name="Liu C."/>
            <person name="Sun Q."/>
        </authorList>
    </citation>
    <scope>NUCLEOTIDE SEQUENCE</scope>
    <source>
        <strain evidence="4">BX7</strain>
    </source>
</reference>
<keyword evidence="5" id="KW-1185">Reference proteome</keyword>
<evidence type="ECO:0000313" key="4">
    <source>
        <dbReference type="EMBL" id="MBC8535723.1"/>
    </source>
</evidence>
<dbReference type="PROSITE" id="PS51257">
    <property type="entry name" value="PROKAR_LIPOPROTEIN"/>
    <property type="match status" value="1"/>
</dbReference>
<dbReference type="AlphaFoldDB" id="A0A926DCS7"/>
<dbReference type="Proteomes" id="UP000620366">
    <property type="component" value="Unassembled WGS sequence"/>
</dbReference>
<organism evidence="4 5">
    <name type="scientific">Feifania hominis</name>
    <dbReference type="NCBI Taxonomy" id="2763660"/>
    <lineage>
        <taxon>Bacteria</taxon>
        <taxon>Bacillati</taxon>
        <taxon>Bacillota</taxon>
        <taxon>Clostridia</taxon>
        <taxon>Eubacteriales</taxon>
        <taxon>Feifaniaceae</taxon>
        <taxon>Feifania</taxon>
    </lineage>
</organism>
<dbReference type="SUPFAM" id="SSF51126">
    <property type="entry name" value="Pectin lyase-like"/>
    <property type="match status" value="1"/>
</dbReference>
<name>A0A926DCS7_9FIRM</name>
<dbReference type="RefSeq" id="WP_249299453.1">
    <property type="nucleotide sequence ID" value="NZ_JACRSP010000001.1"/>
</dbReference>
<dbReference type="InterPro" id="IPR051465">
    <property type="entry name" value="Cell_Envelope_Struct_Comp"/>
</dbReference>
<proteinExistence type="predicted"/>
<gene>
    <name evidence="4" type="ORF">H8695_03335</name>
</gene>
<evidence type="ECO:0000256" key="2">
    <source>
        <dbReference type="SAM" id="SignalP"/>
    </source>
</evidence>
<feature type="chain" id="PRO_5038008739" evidence="2">
    <location>
        <begin position="29"/>
        <end position="1220"/>
    </location>
</feature>
<feature type="signal peptide" evidence="2">
    <location>
        <begin position="1"/>
        <end position="28"/>
    </location>
</feature>
<feature type="domain" description="SLH" evidence="3">
    <location>
        <begin position="1036"/>
        <end position="1094"/>
    </location>
</feature>
<dbReference type="PANTHER" id="PTHR43308">
    <property type="entry name" value="OUTER MEMBRANE PROTEIN ALPHA-RELATED"/>
    <property type="match status" value="1"/>
</dbReference>
<keyword evidence="2" id="KW-0732">Signal</keyword>
<comment type="caution">
    <text evidence="4">The sequence shown here is derived from an EMBL/GenBank/DDBJ whole genome shotgun (WGS) entry which is preliminary data.</text>
</comment>